<dbReference type="RefSeq" id="WP_015890864.1">
    <property type="nucleotide sequence ID" value="NZ_CP008947.1"/>
</dbReference>
<dbReference type="EMBL" id="CP008947">
    <property type="protein sequence ID" value="AII04157.1"/>
    <property type="molecule type" value="Genomic_DNA"/>
</dbReference>
<dbReference type="AlphaFoldDB" id="A0A076EG38"/>
<gene>
    <name evidence="2" type="ORF">EP51_05935</name>
</gene>
<keyword evidence="1" id="KW-0472">Membrane</keyword>
<evidence type="ECO:0000313" key="3">
    <source>
        <dbReference type="Proteomes" id="UP000028488"/>
    </source>
</evidence>
<proteinExistence type="predicted"/>
<keyword evidence="1" id="KW-1133">Transmembrane helix</keyword>
<feature type="transmembrane region" description="Helical" evidence="1">
    <location>
        <begin position="55"/>
        <end position="79"/>
    </location>
</feature>
<dbReference type="Pfam" id="PF11755">
    <property type="entry name" value="DUF3311"/>
    <property type="match status" value="1"/>
</dbReference>
<keyword evidence="1" id="KW-0812">Transmembrane</keyword>
<protein>
    <recommendedName>
        <fullName evidence="4">DUF3311 domain-containing protein</fullName>
    </recommendedName>
</protein>
<evidence type="ECO:0000313" key="2">
    <source>
        <dbReference type="EMBL" id="AII04157.1"/>
    </source>
</evidence>
<feature type="transmembrane region" description="Helical" evidence="1">
    <location>
        <begin position="24"/>
        <end position="43"/>
    </location>
</feature>
<dbReference type="OMA" id="FQMTMAV"/>
<dbReference type="InterPro" id="IPR021741">
    <property type="entry name" value="DUF3311"/>
</dbReference>
<name>A0A076EG38_RHOOP</name>
<evidence type="ECO:0000256" key="1">
    <source>
        <dbReference type="SAM" id="Phobius"/>
    </source>
</evidence>
<sequence>MIPAPPPSTPPDNPRPTLSWTKRVICAVLVITPVVLALSVPLYQRTEPTLGGLPFFYWFQMTMAVAAACGCGATYFIAFRNETETGDTQ</sequence>
<dbReference type="Proteomes" id="UP000028488">
    <property type="component" value="Chromosome"/>
</dbReference>
<organism evidence="2 3">
    <name type="scientific">Rhodococcus opacus</name>
    <name type="common">Nocardia opaca</name>
    <dbReference type="NCBI Taxonomy" id="37919"/>
    <lineage>
        <taxon>Bacteria</taxon>
        <taxon>Bacillati</taxon>
        <taxon>Actinomycetota</taxon>
        <taxon>Actinomycetes</taxon>
        <taxon>Mycobacteriales</taxon>
        <taxon>Nocardiaceae</taxon>
        <taxon>Rhodococcus</taxon>
    </lineage>
</organism>
<reference evidence="2 3" key="1">
    <citation type="submission" date="2014-07" db="EMBL/GenBank/DDBJ databases">
        <title>Genome Sequence of Rhodococcus opacus Strain R7, a Biodegrader of Mono- and Polycyclic Aromatic Hydrocarbons.</title>
        <authorList>
            <person name="Di Gennaro P."/>
            <person name="Zampolli J."/>
            <person name="Presti I."/>
            <person name="Cappelletti M."/>
            <person name="D'Ursi P."/>
            <person name="Orro A."/>
            <person name="Mezzelani A."/>
            <person name="Milanesi L."/>
        </authorList>
    </citation>
    <scope>NUCLEOTIDE SEQUENCE [LARGE SCALE GENOMIC DNA]</scope>
    <source>
        <strain evidence="2 3">R7</strain>
    </source>
</reference>
<evidence type="ECO:0008006" key="4">
    <source>
        <dbReference type="Google" id="ProtNLM"/>
    </source>
</evidence>
<accession>A0A076EG38</accession>